<accession>A0ACB8DV55</accession>
<organism evidence="1 2">
    <name type="scientific">Dermacentor silvarum</name>
    <name type="common">Tick</name>
    <dbReference type="NCBI Taxonomy" id="543639"/>
    <lineage>
        <taxon>Eukaryota</taxon>
        <taxon>Metazoa</taxon>
        <taxon>Ecdysozoa</taxon>
        <taxon>Arthropoda</taxon>
        <taxon>Chelicerata</taxon>
        <taxon>Arachnida</taxon>
        <taxon>Acari</taxon>
        <taxon>Parasitiformes</taxon>
        <taxon>Ixodida</taxon>
        <taxon>Ixodoidea</taxon>
        <taxon>Ixodidae</taxon>
        <taxon>Rhipicephalinae</taxon>
        <taxon>Dermacentor</taxon>
    </lineage>
</organism>
<sequence>MQETVRGDPCDDFYAYVCSGWLSRPSFTSTYDEQETRLWSHARSGLRRMAPSTTTTSRFVSTARITTQARKLANSKKRTSEDKVMASSVKAAVLFGECLEASTRYRADALVIFLRDVGLTFVNATENPIELAIKLDLFYNLKTLFDLRRHPTWRRPDGRPMLSLSRRLDLESWRLERVRLRRRGAYEELVRSYVIVMVVHANNSKVSLHGNLDINLIVHRIMATEESVLALSGLIPEEDPDRYYAIIPLLSSSNSSHENDSSSSAPLTLEELSEVAVGHPSFLAYRKFLSEELESPQVAAYVCWELARHLGPLTDKQLSRGIAETKCLEAISRLMPYPTVMPYMEELDSDRGWEEAEMIFRDVSEVMVNFMSQRGVTLPSTELEDDPKVQAEPTFMDKYLSALSKIRSKEIFSVVNMEEPSTSYPVSRRGEGRVPLTWLLPPRFGADVPPTLNYGAFGLELAAALLRGTSLDKSWLECLEHLEPQLTIKLEDDITAQLALATEAVAAFVESHQKVGHPLILPGLESVTDGMMFYLGACASMCTKDNLEASYRCNLVARNSESFARAFGCPVGSHMNPVERCSYPNVTQG</sequence>
<dbReference type="Proteomes" id="UP000821865">
    <property type="component" value="Chromosome 1"/>
</dbReference>
<proteinExistence type="predicted"/>
<comment type="caution">
    <text evidence="1">The sequence shown here is derived from an EMBL/GenBank/DDBJ whole genome shotgun (WGS) entry which is preliminary data.</text>
</comment>
<evidence type="ECO:0000313" key="2">
    <source>
        <dbReference type="Proteomes" id="UP000821865"/>
    </source>
</evidence>
<keyword evidence="2" id="KW-1185">Reference proteome</keyword>
<protein>
    <submittedName>
        <fullName evidence="1">Uncharacterized protein</fullName>
    </submittedName>
</protein>
<name>A0ACB8DV55_DERSI</name>
<reference evidence="1" key="1">
    <citation type="submission" date="2020-05" db="EMBL/GenBank/DDBJ databases">
        <title>Large-scale comparative analyses of tick genomes elucidate their genetic diversity and vector capacities.</title>
        <authorList>
            <person name="Jia N."/>
            <person name="Wang J."/>
            <person name="Shi W."/>
            <person name="Du L."/>
            <person name="Sun Y."/>
            <person name="Zhan W."/>
            <person name="Jiang J."/>
            <person name="Wang Q."/>
            <person name="Zhang B."/>
            <person name="Ji P."/>
            <person name="Sakyi L.B."/>
            <person name="Cui X."/>
            <person name="Yuan T."/>
            <person name="Jiang B."/>
            <person name="Yang W."/>
            <person name="Lam T.T.-Y."/>
            <person name="Chang Q."/>
            <person name="Ding S."/>
            <person name="Wang X."/>
            <person name="Zhu J."/>
            <person name="Ruan X."/>
            <person name="Zhao L."/>
            <person name="Wei J."/>
            <person name="Que T."/>
            <person name="Du C."/>
            <person name="Cheng J."/>
            <person name="Dai P."/>
            <person name="Han X."/>
            <person name="Huang E."/>
            <person name="Gao Y."/>
            <person name="Liu J."/>
            <person name="Shao H."/>
            <person name="Ye R."/>
            <person name="Li L."/>
            <person name="Wei W."/>
            <person name="Wang X."/>
            <person name="Wang C."/>
            <person name="Yang T."/>
            <person name="Huo Q."/>
            <person name="Li W."/>
            <person name="Guo W."/>
            <person name="Chen H."/>
            <person name="Zhou L."/>
            <person name="Ni X."/>
            <person name="Tian J."/>
            <person name="Zhou Y."/>
            <person name="Sheng Y."/>
            <person name="Liu T."/>
            <person name="Pan Y."/>
            <person name="Xia L."/>
            <person name="Li J."/>
            <person name="Zhao F."/>
            <person name="Cao W."/>
        </authorList>
    </citation>
    <scope>NUCLEOTIDE SEQUENCE</scope>
    <source>
        <strain evidence="1">Dsil-2018</strain>
    </source>
</reference>
<evidence type="ECO:0000313" key="1">
    <source>
        <dbReference type="EMBL" id="KAH7978392.1"/>
    </source>
</evidence>
<dbReference type="EMBL" id="CM023470">
    <property type="protein sequence ID" value="KAH7978392.1"/>
    <property type="molecule type" value="Genomic_DNA"/>
</dbReference>
<gene>
    <name evidence="1" type="ORF">HPB49_005442</name>
</gene>